<gene>
    <name evidence="2" type="ORF">SLS59_004145</name>
</gene>
<dbReference type="Gene3D" id="3.30.40.10">
    <property type="entry name" value="Zinc/RING finger domain, C3HC4 (zinc finger)"/>
    <property type="match status" value="1"/>
</dbReference>
<keyword evidence="3" id="KW-1185">Reference proteome</keyword>
<feature type="region of interest" description="Disordered" evidence="1">
    <location>
        <begin position="134"/>
        <end position="196"/>
    </location>
</feature>
<comment type="caution">
    <text evidence="2">The sequence shown here is derived from an EMBL/GenBank/DDBJ whole genome shotgun (WGS) entry which is preliminary data.</text>
</comment>
<protein>
    <recommendedName>
        <fullName evidence="4">RING-type domain-containing protein</fullName>
    </recommendedName>
</protein>
<proteinExistence type="predicted"/>
<reference evidence="2 3" key="1">
    <citation type="submission" date="2024-02" db="EMBL/GenBank/DDBJ databases">
        <title>De novo assembly and annotation of 12 fungi associated with fruit tree decline syndrome in Ontario, Canada.</title>
        <authorList>
            <person name="Sulman M."/>
            <person name="Ellouze W."/>
            <person name="Ilyukhin E."/>
        </authorList>
    </citation>
    <scope>NUCLEOTIDE SEQUENCE [LARGE SCALE GENOMIC DNA]</scope>
    <source>
        <strain evidence="2 3">M97-236</strain>
    </source>
</reference>
<dbReference type="InterPro" id="IPR013083">
    <property type="entry name" value="Znf_RING/FYVE/PHD"/>
</dbReference>
<feature type="compositionally biased region" description="Basic and acidic residues" evidence="1">
    <location>
        <begin position="134"/>
        <end position="151"/>
    </location>
</feature>
<dbReference type="Proteomes" id="UP001521222">
    <property type="component" value="Unassembled WGS sequence"/>
</dbReference>
<evidence type="ECO:0000313" key="2">
    <source>
        <dbReference type="EMBL" id="KAL1604347.1"/>
    </source>
</evidence>
<evidence type="ECO:0000256" key="1">
    <source>
        <dbReference type="SAM" id="MobiDB-lite"/>
    </source>
</evidence>
<dbReference type="EMBL" id="JAKIXB020000011">
    <property type="protein sequence ID" value="KAL1604347.1"/>
    <property type="molecule type" value="Genomic_DNA"/>
</dbReference>
<name>A0ABR3RKE7_9PLEO</name>
<accession>A0ABR3RKE7</accession>
<organism evidence="2 3">
    <name type="scientific">Nothophoma quercina</name>
    <dbReference type="NCBI Taxonomy" id="749835"/>
    <lineage>
        <taxon>Eukaryota</taxon>
        <taxon>Fungi</taxon>
        <taxon>Dikarya</taxon>
        <taxon>Ascomycota</taxon>
        <taxon>Pezizomycotina</taxon>
        <taxon>Dothideomycetes</taxon>
        <taxon>Pleosporomycetidae</taxon>
        <taxon>Pleosporales</taxon>
        <taxon>Pleosporineae</taxon>
        <taxon>Didymellaceae</taxon>
        <taxon>Nothophoma</taxon>
    </lineage>
</organism>
<feature type="compositionally biased region" description="Acidic residues" evidence="1">
    <location>
        <begin position="152"/>
        <end position="196"/>
    </location>
</feature>
<evidence type="ECO:0008006" key="4">
    <source>
        <dbReference type="Google" id="ProtNLM"/>
    </source>
</evidence>
<evidence type="ECO:0000313" key="3">
    <source>
        <dbReference type="Proteomes" id="UP001521222"/>
    </source>
</evidence>
<sequence length="196" mass="22260">MTLFANRAVFMQLGLEAVAPSAAHMYQDCYICKDPLDVNIHTTASITHHAAVRIHACGHMHGQECLAAWLDAGNSYPTCKRMLFETSTRSVSQADINHVVHFLRRMVGEKRIMASVARLVGKQELERAQLRRTQEVDMQKMKAKEAQARQDDLEDDDDWMAESDDAGDFDMDVDEDFEVDEEDEEGGVPWDEEDLQ</sequence>
<dbReference type="SUPFAM" id="SSF57850">
    <property type="entry name" value="RING/U-box"/>
    <property type="match status" value="1"/>
</dbReference>